<name>A0A640SA70_9ACTN</name>
<dbReference type="EMBL" id="CP108473">
    <property type="protein sequence ID" value="WUS27016.1"/>
    <property type="molecule type" value="Genomic_DNA"/>
</dbReference>
<evidence type="ECO:0000313" key="2">
    <source>
        <dbReference type="EMBL" id="GFE08060.1"/>
    </source>
</evidence>
<proteinExistence type="predicted"/>
<dbReference type="RefSeq" id="WP_159478581.1">
    <property type="nucleotide sequence ID" value="NZ_BAAATH010000020.1"/>
</dbReference>
<keyword evidence="5" id="KW-1185">Reference proteome</keyword>
<accession>A0A640SA70</accession>
<feature type="region of interest" description="Disordered" evidence="1">
    <location>
        <begin position="58"/>
        <end position="126"/>
    </location>
</feature>
<dbReference type="Proteomes" id="UP001432292">
    <property type="component" value="Chromosome"/>
</dbReference>
<protein>
    <submittedName>
        <fullName evidence="2">Uncharacterized protein</fullName>
    </submittedName>
</protein>
<sequence length="140" mass="14875">MSTAEHREHSGPTARHDQPPAPDDAQDFADADRGFLARLDPCVITVTLDGDPRALLTFGALPDEPDPAFPIVTPQERADRGADGAPAVRDGPGAGHSRPDLPPRTSGPSLSQSSQRARPAGYIIDLDARGGLRRGTEWHT</sequence>
<dbReference type="AlphaFoldDB" id="A0A640SA70"/>
<reference evidence="3" key="2">
    <citation type="submission" date="2022-10" db="EMBL/GenBank/DDBJ databases">
        <title>The complete genomes of actinobacterial strains from the NBC collection.</title>
        <authorList>
            <person name="Joergensen T.S."/>
            <person name="Alvarez Arevalo M."/>
            <person name="Sterndorff E.B."/>
            <person name="Faurdal D."/>
            <person name="Vuksanovic O."/>
            <person name="Mourched A.-S."/>
            <person name="Charusanti P."/>
            <person name="Shaw S."/>
            <person name="Blin K."/>
            <person name="Weber T."/>
        </authorList>
    </citation>
    <scope>NUCLEOTIDE SEQUENCE</scope>
    <source>
        <strain evidence="3">NBC_01256</strain>
    </source>
</reference>
<feature type="compositionally biased region" description="Basic and acidic residues" evidence="1">
    <location>
        <begin position="1"/>
        <end position="18"/>
    </location>
</feature>
<dbReference type="GeneID" id="96633831"/>
<organism evidence="2 4">
    <name type="scientific">Streptomyces caniferus</name>
    <dbReference type="NCBI Taxonomy" id="285557"/>
    <lineage>
        <taxon>Bacteria</taxon>
        <taxon>Bacillati</taxon>
        <taxon>Actinomycetota</taxon>
        <taxon>Actinomycetes</taxon>
        <taxon>Kitasatosporales</taxon>
        <taxon>Streptomycetaceae</taxon>
        <taxon>Streptomyces</taxon>
    </lineage>
</organism>
<evidence type="ECO:0000256" key="1">
    <source>
        <dbReference type="SAM" id="MobiDB-lite"/>
    </source>
</evidence>
<evidence type="ECO:0000313" key="4">
    <source>
        <dbReference type="Proteomes" id="UP000435837"/>
    </source>
</evidence>
<feature type="compositionally biased region" description="Polar residues" evidence="1">
    <location>
        <begin position="106"/>
        <end position="116"/>
    </location>
</feature>
<evidence type="ECO:0000313" key="5">
    <source>
        <dbReference type="Proteomes" id="UP001432292"/>
    </source>
</evidence>
<gene>
    <name evidence="3" type="ORF">OG727_34665</name>
    <name evidence="2" type="ORF">Scani_43280</name>
</gene>
<reference evidence="2 4" key="1">
    <citation type="submission" date="2019-12" db="EMBL/GenBank/DDBJ databases">
        <title>Whole genome shotgun sequence of Streptomyces caniferus NBRC 15389.</title>
        <authorList>
            <person name="Ichikawa N."/>
            <person name="Kimura A."/>
            <person name="Kitahashi Y."/>
            <person name="Komaki H."/>
            <person name="Tamura T."/>
        </authorList>
    </citation>
    <scope>NUCLEOTIDE SEQUENCE [LARGE SCALE GENOMIC DNA]</scope>
    <source>
        <strain evidence="2 4">NBRC 15389</strain>
    </source>
</reference>
<evidence type="ECO:0000313" key="3">
    <source>
        <dbReference type="EMBL" id="WUS27016.1"/>
    </source>
</evidence>
<feature type="region of interest" description="Disordered" evidence="1">
    <location>
        <begin position="1"/>
        <end position="32"/>
    </location>
</feature>
<dbReference type="Proteomes" id="UP000435837">
    <property type="component" value="Unassembled WGS sequence"/>
</dbReference>
<dbReference type="EMBL" id="BLIN01000005">
    <property type="protein sequence ID" value="GFE08060.1"/>
    <property type="molecule type" value="Genomic_DNA"/>
</dbReference>